<dbReference type="PANTHER" id="PTHR12780">
    <property type="entry name" value="RNA POLYMERASE III DNA DIRECTED , 39KD SUBUNIT-RELATED"/>
    <property type="match status" value="1"/>
</dbReference>
<dbReference type="FunFam" id="1.10.10.10:FF:000116">
    <property type="entry name" value="DNA-directed RNA polymerase III subunit RPC6"/>
    <property type="match status" value="1"/>
</dbReference>
<reference evidence="8" key="1">
    <citation type="submission" date="2015-10" db="EMBL/GenBank/DDBJ databases">
        <authorList>
            <person name="Regsiter A."/>
            <person name="william w."/>
        </authorList>
    </citation>
    <scope>NUCLEOTIDE SEQUENCE</scope>
    <source>
        <strain evidence="8">Montdore</strain>
    </source>
</reference>
<feature type="region of interest" description="Disordered" evidence="7">
    <location>
        <begin position="157"/>
        <end position="181"/>
    </location>
</feature>
<dbReference type="InterPro" id="IPR036388">
    <property type="entry name" value="WH-like_DNA-bd_sf"/>
</dbReference>
<keyword evidence="4 6" id="KW-0804">Transcription</keyword>
<evidence type="ECO:0000313" key="8">
    <source>
        <dbReference type="EMBL" id="CUS15183.1"/>
    </source>
</evidence>
<dbReference type="EMBL" id="LN890950">
    <property type="protein sequence ID" value="CUS15183.1"/>
    <property type="molecule type" value="Genomic_DNA"/>
</dbReference>
<accession>A0A292Q8W6</accession>
<comment type="similarity">
    <text evidence="2 6">Belongs to the eukaryotic RPC34/RPC39 RNA polymerase subunit family.</text>
</comment>
<dbReference type="GO" id="GO:0006383">
    <property type="term" value="P:transcription by RNA polymerase III"/>
    <property type="evidence" value="ECO:0007669"/>
    <property type="project" value="UniProtKB-UniRule"/>
</dbReference>
<evidence type="ECO:0000256" key="1">
    <source>
        <dbReference type="ARBA" id="ARBA00004123"/>
    </source>
</evidence>
<dbReference type="Proteomes" id="UP001412239">
    <property type="component" value="Unassembled WGS sequence"/>
</dbReference>
<keyword evidence="3 6" id="KW-0240">DNA-directed RNA polymerase</keyword>
<keyword evidence="5 6" id="KW-0539">Nucleus</keyword>
<sequence length="346" mass="38036">MATQPSQASIDAMARAVYEQCLQAPSDYLFSVSELQDLVPGKNNLELTQKVLNELLRTRSLSALTRGSQTVFRSVPKDFAEKVKNMTADEEMLYGYIQESAREGIWTKQLKLKSNMHSTAVNKALKGLERKKYIKSIKSVNTLVSAVCTAFGLGESHGSGLPGNPSPQFKSESDSGAEANDSLQHPARNIYMLYELTPSIEVTGGPWFTDSELDKEFVNELLTAITKFMISKSFPKLSSRGAISSFPPGHTGYPTLNQVYLWVKSSNLTEVDLAEADIRSLLDVLVYDGKIERVVGGTAYRAARRPDSINGFTESPCGRCPVFTLCKEGGPVSASNCVYFEDWLNA</sequence>
<organism evidence="8 9">
    <name type="scientific">Tuber aestivum</name>
    <name type="common">summer truffle</name>
    <dbReference type="NCBI Taxonomy" id="59557"/>
    <lineage>
        <taxon>Eukaryota</taxon>
        <taxon>Fungi</taxon>
        <taxon>Dikarya</taxon>
        <taxon>Ascomycota</taxon>
        <taxon>Pezizomycotina</taxon>
        <taxon>Pezizomycetes</taxon>
        <taxon>Pezizales</taxon>
        <taxon>Tuberaceae</taxon>
        <taxon>Tuber</taxon>
    </lineage>
</organism>
<dbReference type="InterPro" id="IPR016049">
    <property type="entry name" value="RNA_pol_Rpc34-like"/>
</dbReference>
<dbReference type="SUPFAM" id="SSF46785">
    <property type="entry name" value="Winged helix' DNA-binding domain"/>
    <property type="match status" value="1"/>
</dbReference>
<dbReference type="PIRSF" id="PIRSF028763">
    <property type="entry name" value="RNA_pol_Rpc34"/>
    <property type="match status" value="1"/>
</dbReference>
<dbReference type="InterPro" id="IPR007832">
    <property type="entry name" value="RNA_pol_Rpc34"/>
</dbReference>
<comment type="function">
    <text evidence="6">DNA-dependent RNA polymerase catalyzes the transcription of DNA into RNA using the four ribonucleoside triphosphates as substrates. Specific peripheric component of RNA polymerase III which synthesizes small RNAs, such as 5S rRNA and tRNAs.</text>
</comment>
<evidence type="ECO:0000256" key="2">
    <source>
        <dbReference type="ARBA" id="ARBA00011038"/>
    </source>
</evidence>
<evidence type="ECO:0000256" key="4">
    <source>
        <dbReference type="ARBA" id="ARBA00023163"/>
    </source>
</evidence>
<gene>
    <name evidence="8" type="ORF">GSTUAT00000803001</name>
</gene>
<dbReference type="Gene3D" id="1.10.10.10">
    <property type="entry name" value="Winged helix-like DNA-binding domain superfamily/Winged helix DNA-binding domain"/>
    <property type="match status" value="1"/>
</dbReference>
<proteinExistence type="inferred from homology"/>
<protein>
    <recommendedName>
        <fullName evidence="6">DNA-directed RNA polymerase III subunit RPC6</fullName>
        <shortName evidence="6">RNA polymerase III subunit C6</shortName>
    </recommendedName>
</protein>
<dbReference type="GO" id="GO:0005654">
    <property type="term" value="C:nucleoplasm"/>
    <property type="evidence" value="ECO:0007669"/>
    <property type="project" value="UniProtKB-ARBA"/>
</dbReference>
<evidence type="ECO:0000256" key="7">
    <source>
        <dbReference type="SAM" id="MobiDB-lite"/>
    </source>
</evidence>
<evidence type="ECO:0000256" key="3">
    <source>
        <dbReference type="ARBA" id="ARBA00022478"/>
    </source>
</evidence>
<evidence type="ECO:0000256" key="6">
    <source>
        <dbReference type="PIRNR" id="PIRNR028763"/>
    </source>
</evidence>
<dbReference type="GO" id="GO:0005737">
    <property type="term" value="C:cytoplasm"/>
    <property type="evidence" value="ECO:0007669"/>
    <property type="project" value="UniProtKB-ARBA"/>
</dbReference>
<comment type="subcellular location">
    <subcellularLocation>
        <location evidence="1 6">Nucleus</location>
    </subcellularLocation>
</comment>
<dbReference type="AlphaFoldDB" id="A0A292Q8W6"/>
<evidence type="ECO:0000256" key="5">
    <source>
        <dbReference type="ARBA" id="ARBA00023242"/>
    </source>
</evidence>
<dbReference type="GO" id="GO:0005666">
    <property type="term" value="C:RNA polymerase III complex"/>
    <property type="evidence" value="ECO:0007669"/>
    <property type="project" value="UniProtKB-UniRule"/>
</dbReference>
<dbReference type="InterPro" id="IPR036390">
    <property type="entry name" value="WH_DNA-bd_sf"/>
</dbReference>
<name>A0A292Q8W6_9PEZI</name>
<dbReference type="Pfam" id="PF05158">
    <property type="entry name" value="RNA_pol_Rpc34"/>
    <property type="match status" value="2"/>
</dbReference>
<keyword evidence="9" id="KW-1185">Reference proteome</keyword>
<evidence type="ECO:0000313" key="9">
    <source>
        <dbReference type="Proteomes" id="UP001412239"/>
    </source>
</evidence>